<dbReference type="RefSeq" id="WP_009534322.1">
    <property type="nucleotide sequence ID" value="NZ_KE148312.1"/>
</dbReference>
<keyword evidence="1 7" id="KW-0004">4Fe-4S</keyword>
<name>G9WM74_9FIRM</name>
<dbReference type="SUPFAM" id="SSF51717">
    <property type="entry name" value="Dihydropteroate synthetase-like"/>
    <property type="match status" value="1"/>
</dbReference>
<dbReference type="PANTHER" id="PTHR30454">
    <property type="entry name" value="4-HYDROXY-3-METHYLBUT-2-EN-1-YL DIPHOSPHATE SYNTHASE"/>
    <property type="match status" value="1"/>
</dbReference>
<protein>
    <recommendedName>
        <fullName evidence="7">4-hydroxy-3-methylbut-2-en-1-yl diphosphate synthase (flavodoxin)</fullName>
        <ecNumber evidence="7">1.17.7.3</ecNumber>
    </recommendedName>
    <alternativeName>
        <fullName evidence="7">1-hydroxy-2-methyl-2-(E)-butenyl 4-diphosphate synthase</fullName>
    </alternativeName>
</protein>
<feature type="domain" description="IspG C-terminal" evidence="9">
    <location>
        <begin position="273"/>
        <end position="361"/>
    </location>
</feature>
<feature type="domain" description="IspG TIM-barrel" evidence="8">
    <location>
        <begin position="25"/>
        <end position="257"/>
    </location>
</feature>
<keyword evidence="2 7" id="KW-0479">Metal-binding</keyword>
<dbReference type="Proteomes" id="UP000018461">
    <property type="component" value="Unassembled WGS sequence"/>
</dbReference>
<evidence type="ECO:0000259" key="9">
    <source>
        <dbReference type="Pfam" id="PF26540"/>
    </source>
</evidence>
<dbReference type="PIRSF" id="PIRSF004640">
    <property type="entry name" value="IspG"/>
    <property type="match status" value="1"/>
</dbReference>
<dbReference type="PATRIC" id="fig|796943.3.peg.852"/>
<evidence type="ECO:0000256" key="1">
    <source>
        <dbReference type="ARBA" id="ARBA00022485"/>
    </source>
</evidence>
<comment type="cofactor">
    <cofactor evidence="7">
        <name>[4Fe-4S] cluster</name>
        <dbReference type="ChEBI" id="CHEBI:49883"/>
    </cofactor>
    <text evidence="7">Binds 1 [4Fe-4S] cluster.</text>
</comment>
<dbReference type="GO" id="GO:0051539">
    <property type="term" value="F:4 iron, 4 sulfur cluster binding"/>
    <property type="evidence" value="ECO:0007669"/>
    <property type="project" value="UniProtKB-UniRule"/>
</dbReference>
<dbReference type="EMBL" id="AFZC02000003">
    <property type="protein sequence ID" value="EHL12420.1"/>
    <property type="molecule type" value="Genomic_DNA"/>
</dbReference>
<dbReference type="NCBIfam" id="TIGR00612">
    <property type="entry name" value="ispG_gcpE"/>
    <property type="match status" value="1"/>
</dbReference>
<comment type="similarity">
    <text evidence="7">Belongs to the IspG family.</text>
</comment>
<dbReference type="GO" id="GO:0016114">
    <property type="term" value="P:terpenoid biosynthetic process"/>
    <property type="evidence" value="ECO:0007669"/>
    <property type="project" value="InterPro"/>
</dbReference>
<proteinExistence type="inferred from homology"/>
<evidence type="ECO:0000256" key="6">
    <source>
        <dbReference type="ARBA" id="ARBA00023229"/>
    </source>
</evidence>
<dbReference type="GO" id="GO:0141197">
    <property type="term" value="F:4-hydroxy-3-methylbut-2-enyl-diphosphate synthase activity (flavodoxin)"/>
    <property type="evidence" value="ECO:0007669"/>
    <property type="project" value="UniProtKB-EC"/>
</dbReference>
<gene>
    <name evidence="7" type="primary">ispG</name>
    <name evidence="10" type="ORF">HMPREF9625_00457</name>
</gene>
<comment type="pathway">
    <text evidence="7">Isoprenoid biosynthesis; isopentenyl diphosphate biosynthesis via DXP pathway; isopentenyl diphosphate from 1-deoxy-D-xylulose 5-phosphate: step 5/6.</text>
</comment>
<keyword evidence="6 7" id="KW-0414">Isoprene biosynthesis</keyword>
<dbReference type="InterPro" id="IPR058579">
    <property type="entry name" value="IspG_C"/>
</dbReference>
<dbReference type="AlphaFoldDB" id="G9WM74"/>
<sequence length="363" mass="39110">MIKRTETRVIELGKKEKGLYPSLPLKIGGGNPVVLQSMCNTKTEDIEGSLSQIRALKIAGADLVRLTVPTKEAALAFGKIREESPLPMVADIHFDYRLAILAMENGADKIRINPGNIGSSDKVKAVVDCAKERNIPIRIGVNSGSLEKDILEKYNGRVTAEGLAESALKNVELVENMGYHNLVLSIKSSDVLMAYHAHKIVAEKCELPLHIGITEAGTVWSGNIKSAMGLALILNEGIGDTVRVSLSADPVEEIRSGQLILETLGLRKKAVSVVSCPTCGRTDIDLISLAKEVEKIAFSYPDKSLKIAVMGCVVNGPGEAREADLGIAGGKGVGMLFKKGEIIRKVKEEDLLSALREEIEKYS</sequence>
<dbReference type="UniPathway" id="UPA00056">
    <property type="reaction ID" value="UER00096"/>
</dbReference>
<evidence type="ECO:0000256" key="7">
    <source>
        <dbReference type="HAMAP-Rule" id="MF_00159"/>
    </source>
</evidence>
<dbReference type="InterPro" id="IPR004588">
    <property type="entry name" value="IspG_bac-typ"/>
</dbReference>
<dbReference type="GO" id="GO:0005506">
    <property type="term" value="F:iron ion binding"/>
    <property type="evidence" value="ECO:0007669"/>
    <property type="project" value="InterPro"/>
</dbReference>
<dbReference type="FunFam" id="3.20.20.20:FF:000001">
    <property type="entry name" value="4-hydroxy-3-methylbut-2-en-1-yl diphosphate synthase (flavodoxin)"/>
    <property type="match status" value="1"/>
</dbReference>
<keyword evidence="4 7" id="KW-0408">Iron</keyword>
<organism evidence="10 11">
    <name type="scientific">Oribacterium parvum ACB1</name>
    <dbReference type="NCBI Taxonomy" id="796943"/>
    <lineage>
        <taxon>Bacteria</taxon>
        <taxon>Bacillati</taxon>
        <taxon>Bacillota</taxon>
        <taxon>Clostridia</taxon>
        <taxon>Lachnospirales</taxon>
        <taxon>Lachnospiraceae</taxon>
        <taxon>Oribacterium</taxon>
    </lineage>
</organism>
<dbReference type="InterPro" id="IPR011005">
    <property type="entry name" value="Dihydropteroate_synth-like_sf"/>
</dbReference>
<dbReference type="InterPro" id="IPR058578">
    <property type="entry name" value="IspG_TIM"/>
</dbReference>
<dbReference type="EC" id="1.17.7.3" evidence="7"/>
<evidence type="ECO:0000256" key="2">
    <source>
        <dbReference type="ARBA" id="ARBA00022723"/>
    </source>
</evidence>
<feature type="binding site" evidence="7">
    <location>
        <position position="319"/>
    </location>
    <ligand>
        <name>[4Fe-4S] cluster</name>
        <dbReference type="ChEBI" id="CHEBI:49883"/>
    </ligand>
</feature>
<dbReference type="Gene3D" id="3.30.413.10">
    <property type="entry name" value="Sulfite Reductase Hemoprotein, domain 1"/>
    <property type="match status" value="1"/>
</dbReference>
<comment type="function">
    <text evidence="7">Converts 2C-methyl-D-erythritol 2,4-cyclodiphosphate (ME-2,4cPP) into 1-hydroxy-2-methyl-2-(E)-butenyl 4-diphosphate.</text>
</comment>
<keyword evidence="11" id="KW-1185">Reference proteome</keyword>
<feature type="binding site" evidence="7">
    <location>
        <position position="276"/>
    </location>
    <ligand>
        <name>[4Fe-4S] cluster</name>
        <dbReference type="ChEBI" id="CHEBI:49883"/>
    </ligand>
</feature>
<accession>G9WM74</accession>
<keyword evidence="3 7" id="KW-0560">Oxidoreductase</keyword>
<dbReference type="Pfam" id="PF26540">
    <property type="entry name" value="GcpE_C"/>
    <property type="match status" value="1"/>
</dbReference>
<keyword evidence="5 7" id="KW-0411">Iron-sulfur</keyword>
<dbReference type="GO" id="GO:0046429">
    <property type="term" value="F:4-hydroxy-3-methylbut-2-en-1-yl diphosphate synthase activity (ferredoxin)"/>
    <property type="evidence" value="ECO:0007669"/>
    <property type="project" value="UniProtKB-UniRule"/>
</dbReference>
<dbReference type="InterPro" id="IPR016425">
    <property type="entry name" value="IspG_bac"/>
</dbReference>
<dbReference type="NCBIfam" id="NF001540">
    <property type="entry name" value="PRK00366.1"/>
    <property type="match status" value="1"/>
</dbReference>
<reference evidence="10" key="1">
    <citation type="submission" date="2011-08" db="EMBL/GenBank/DDBJ databases">
        <authorList>
            <consortium name="The Broad Institute Genome Sequencing Platform"/>
            <person name="Earl A."/>
            <person name="Ward D."/>
            <person name="Feldgarden M."/>
            <person name="Gevers D."/>
            <person name="Sizova M."/>
            <person name="Hazen A."/>
            <person name="Epstein S."/>
            <person name="Young S.K."/>
            <person name="Zeng Q."/>
            <person name="Gargeya S."/>
            <person name="Fitzgerald M."/>
            <person name="Haas B."/>
            <person name="Abouelleil A."/>
            <person name="Alvarado L."/>
            <person name="Arachchi H.M."/>
            <person name="Berlin A."/>
            <person name="Brown A."/>
            <person name="Chapman S.B."/>
            <person name="Chen Z."/>
            <person name="Dunbar C."/>
            <person name="Freedman E."/>
            <person name="Gearin G."/>
            <person name="Gellesch M."/>
            <person name="Goldberg J."/>
            <person name="Griggs A."/>
            <person name="Gujja S."/>
            <person name="Heiman D."/>
            <person name="Howarth C."/>
            <person name="Larson L."/>
            <person name="Lui A."/>
            <person name="MacDonald P.J.P."/>
            <person name="Montmayeur A."/>
            <person name="Murphy C."/>
            <person name="Neiman D."/>
            <person name="Pearson M."/>
            <person name="Priest M."/>
            <person name="Roberts A."/>
            <person name="Saif S."/>
            <person name="Shea T."/>
            <person name="Shenoy N."/>
            <person name="Sisk P."/>
            <person name="Stolte C."/>
            <person name="Sykes S."/>
            <person name="Wortman J."/>
            <person name="Nusbaum C."/>
            <person name="Birren B."/>
        </authorList>
    </citation>
    <scope>NUCLEOTIDE SEQUENCE</scope>
    <source>
        <strain evidence="10">ACB1</strain>
    </source>
</reference>
<dbReference type="PANTHER" id="PTHR30454:SF0">
    <property type="entry name" value="4-HYDROXY-3-METHYLBUT-2-EN-1-YL DIPHOSPHATE SYNTHASE (FERREDOXIN), CHLOROPLASTIC"/>
    <property type="match status" value="1"/>
</dbReference>
<evidence type="ECO:0000256" key="3">
    <source>
        <dbReference type="ARBA" id="ARBA00023002"/>
    </source>
</evidence>
<dbReference type="HOGENOM" id="CLU_042258_0_0_9"/>
<reference evidence="10" key="2">
    <citation type="submission" date="2013-03" db="EMBL/GenBank/DDBJ databases">
        <title>The Genome Sequence of Oribacterium sp. ACB1.</title>
        <authorList>
            <consortium name="The Broad Institute Genomics Platform"/>
            <consortium name="The Broad Institute Genome Sequencing Center for Infectious Disease"/>
            <person name="Earl A."/>
            <person name="Ward D."/>
            <person name="Feldgarden M."/>
            <person name="Gevers D."/>
            <person name="Sizova M."/>
            <person name="Hazen A."/>
            <person name="Epstein S."/>
            <person name="Walker B."/>
            <person name="Young S."/>
            <person name="Zeng Q."/>
            <person name="Gargeya S."/>
            <person name="Fitzgerald M."/>
            <person name="Haas B."/>
            <person name="Abouelleil A."/>
            <person name="Allen A.W."/>
            <person name="Alvarado L."/>
            <person name="Arachchi H.M."/>
            <person name="Berlin A.M."/>
            <person name="Chapman S.B."/>
            <person name="Gainer-Dewar J."/>
            <person name="Goldberg J."/>
            <person name="Griggs A."/>
            <person name="Gujja S."/>
            <person name="Hansen M."/>
            <person name="Howarth C."/>
            <person name="Imamovic A."/>
            <person name="Ireland A."/>
            <person name="Larimer J."/>
            <person name="McCowan C."/>
            <person name="Murphy C."/>
            <person name="Pearson M."/>
            <person name="Poon T.W."/>
            <person name="Priest M."/>
            <person name="Roberts A."/>
            <person name="Saif S."/>
            <person name="Shea T."/>
            <person name="Sisk P."/>
            <person name="Sykes S."/>
            <person name="Wortman J."/>
            <person name="Nusbaum C."/>
            <person name="Birren B."/>
        </authorList>
    </citation>
    <scope>NUCLEOTIDE SEQUENCE [LARGE SCALE GENOMIC DNA]</scope>
    <source>
        <strain evidence="10">ACB1</strain>
    </source>
</reference>
<evidence type="ECO:0000259" key="8">
    <source>
        <dbReference type="Pfam" id="PF04551"/>
    </source>
</evidence>
<feature type="binding site" evidence="7">
    <location>
        <position position="312"/>
    </location>
    <ligand>
        <name>[4Fe-4S] cluster</name>
        <dbReference type="ChEBI" id="CHEBI:49883"/>
    </ligand>
</feature>
<dbReference type="InterPro" id="IPR045854">
    <property type="entry name" value="NO2/SO3_Rdtase_4Fe4S_sf"/>
</dbReference>
<evidence type="ECO:0000313" key="11">
    <source>
        <dbReference type="Proteomes" id="UP000018461"/>
    </source>
</evidence>
<dbReference type="SUPFAM" id="SSF56014">
    <property type="entry name" value="Nitrite and sulphite reductase 4Fe-4S domain-like"/>
    <property type="match status" value="1"/>
</dbReference>
<evidence type="ECO:0000256" key="4">
    <source>
        <dbReference type="ARBA" id="ARBA00023004"/>
    </source>
</evidence>
<dbReference type="STRING" id="796943.HMPREF9625_00457"/>
<evidence type="ECO:0000256" key="5">
    <source>
        <dbReference type="ARBA" id="ARBA00023014"/>
    </source>
</evidence>
<dbReference type="Gene3D" id="3.20.20.20">
    <property type="entry name" value="Dihydropteroate synthase-like"/>
    <property type="match status" value="1"/>
</dbReference>
<dbReference type="Pfam" id="PF04551">
    <property type="entry name" value="GcpE"/>
    <property type="match status" value="1"/>
</dbReference>
<dbReference type="GO" id="GO:0019288">
    <property type="term" value="P:isopentenyl diphosphate biosynthetic process, methylerythritol 4-phosphate pathway"/>
    <property type="evidence" value="ECO:0007669"/>
    <property type="project" value="UniProtKB-UniRule"/>
</dbReference>
<evidence type="ECO:0000313" key="10">
    <source>
        <dbReference type="EMBL" id="EHL12420.1"/>
    </source>
</evidence>
<comment type="caution">
    <text evidence="10">The sequence shown here is derived from an EMBL/GenBank/DDBJ whole genome shotgun (WGS) entry which is preliminary data.</text>
</comment>
<dbReference type="HAMAP" id="MF_00159">
    <property type="entry name" value="IspG"/>
    <property type="match status" value="1"/>
</dbReference>
<comment type="catalytic activity">
    <reaction evidence="7">
        <text>(2E)-4-hydroxy-3-methylbut-2-enyl diphosphate + oxidized [flavodoxin] + H2O + 2 H(+) = 2-C-methyl-D-erythritol 2,4-cyclic diphosphate + reduced [flavodoxin]</text>
        <dbReference type="Rhea" id="RHEA:43604"/>
        <dbReference type="Rhea" id="RHEA-COMP:10622"/>
        <dbReference type="Rhea" id="RHEA-COMP:10623"/>
        <dbReference type="ChEBI" id="CHEBI:15377"/>
        <dbReference type="ChEBI" id="CHEBI:15378"/>
        <dbReference type="ChEBI" id="CHEBI:57618"/>
        <dbReference type="ChEBI" id="CHEBI:58210"/>
        <dbReference type="ChEBI" id="CHEBI:58483"/>
        <dbReference type="ChEBI" id="CHEBI:128753"/>
        <dbReference type="EC" id="1.17.7.3"/>
    </reaction>
</comment>
<feature type="binding site" evidence="7">
    <location>
        <position position="279"/>
    </location>
    <ligand>
        <name>[4Fe-4S] cluster</name>
        <dbReference type="ChEBI" id="CHEBI:49883"/>
    </ligand>
</feature>